<keyword evidence="3" id="KW-1133">Transmembrane helix</keyword>
<evidence type="ECO:0000259" key="4">
    <source>
        <dbReference type="Pfam" id="PF03629"/>
    </source>
</evidence>
<dbReference type="Pfam" id="PF03629">
    <property type="entry name" value="SASA"/>
    <property type="match status" value="1"/>
</dbReference>
<evidence type="ECO:0000256" key="3">
    <source>
        <dbReference type="SAM" id="Phobius"/>
    </source>
</evidence>
<dbReference type="PANTHER" id="PTHR31988">
    <property type="entry name" value="ESTERASE, PUTATIVE (DUF303)-RELATED"/>
    <property type="match status" value="1"/>
</dbReference>
<feature type="region of interest" description="Disordered" evidence="2">
    <location>
        <begin position="1"/>
        <end position="25"/>
    </location>
</feature>
<reference evidence="5" key="2">
    <citation type="submission" date="2021-04" db="EMBL/GenBank/DDBJ databases">
        <authorList>
            <person name="Podell S."/>
        </authorList>
    </citation>
    <scope>NUCLEOTIDE SEQUENCE</scope>
    <source>
        <strain evidence="5">Hildebrandi</strain>
    </source>
</reference>
<evidence type="ECO:0000313" key="6">
    <source>
        <dbReference type="Proteomes" id="UP000693970"/>
    </source>
</evidence>
<comment type="caution">
    <text evidence="5">The sequence shown here is derived from an EMBL/GenBank/DDBJ whole genome shotgun (WGS) entry which is preliminary data.</text>
</comment>
<sequence length="411" mass="46609">MFFFRNGSDSGSSDPFLIEERNDDSENSYSGDFDFHHPHHRHKDHNNGRYFVLFGIYSLLIVTIVVIRVPNKRNTPTKPSIPREPPPVKVFLMVGQSNMQGHGYIDRVDDDGHHYNGTLPWMVQTYPETYGKLQQPDGNWTIRKDVWVTYNREHYLDVHNHVGQYGPLYPGYGGDPGDQDQQMGPELGFGWTLAESLNGPKQEQQILLLKLAWGGRSLAVNFRPPSSGGTTGLYYEAVIANTYKILAQFGLFFPEFDGRYELAGLAWHQGWNDGCDVNMTAEYEYNLANFIRDVRRDLNVPQLPVVIAVSGFQGYEPDHGRRDAIVEAQFAVANATKYPEFAGNVQSVDTRGFKRDPLPASPGTQGYHWNNNCETYWLIGEAMAKSMLQMLSNKQNQYHGHHGVVETTKLS</sequence>
<evidence type="ECO:0000256" key="2">
    <source>
        <dbReference type="SAM" id="MobiDB-lite"/>
    </source>
</evidence>
<dbReference type="EMBL" id="JAGRRH010000026">
    <property type="protein sequence ID" value="KAG7341373.1"/>
    <property type="molecule type" value="Genomic_DNA"/>
</dbReference>
<dbReference type="PANTHER" id="PTHR31988:SF19">
    <property type="entry name" value="9-O-ACETYL-N-ACETYLNEURAMINIC ACID DEACETYLASE-RELATED"/>
    <property type="match status" value="1"/>
</dbReference>
<gene>
    <name evidence="5" type="ORF">IV203_023324</name>
</gene>
<organism evidence="5 6">
    <name type="scientific">Nitzschia inconspicua</name>
    <dbReference type="NCBI Taxonomy" id="303405"/>
    <lineage>
        <taxon>Eukaryota</taxon>
        <taxon>Sar</taxon>
        <taxon>Stramenopiles</taxon>
        <taxon>Ochrophyta</taxon>
        <taxon>Bacillariophyta</taxon>
        <taxon>Bacillariophyceae</taxon>
        <taxon>Bacillariophycidae</taxon>
        <taxon>Bacillariales</taxon>
        <taxon>Bacillariaceae</taxon>
        <taxon>Nitzschia</taxon>
    </lineage>
</organism>
<keyword evidence="1" id="KW-0378">Hydrolase</keyword>
<protein>
    <submittedName>
        <fullName evidence="5">Carbohydrate esterase / alpha-galactosidase</fullName>
    </submittedName>
</protein>
<dbReference type="InterPro" id="IPR005181">
    <property type="entry name" value="SASA"/>
</dbReference>
<accession>A0A9K3KE78</accession>
<dbReference type="Proteomes" id="UP000693970">
    <property type="component" value="Unassembled WGS sequence"/>
</dbReference>
<dbReference type="InterPro" id="IPR052940">
    <property type="entry name" value="Carb_Esterase_6"/>
</dbReference>
<feature type="transmembrane region" description="Helical" evidence="3">
    <location>
        <begin position="50"/>
        <end position="69"/>
    </location>
</feature>
<dbReference type="OrthoDB" id="42638at2759"/>
<dbReference type="AlphaFoldDB" id="A0A9K3KE78"/>
<keyword evidence="3" id="KW-0812">Transmembrane</keyword>
<reference evidence="5" key="1">
    <citation type="journal article" date="2021" name="Sci. Rep.">
        <title>Diploid genomic architecture of Nitzschia inconspicua, an elite biomass production diatom.</title>
        <authorList>
            <person name="Oliver A."/>
            <person name="Podell S."/>
            <person name="Pinowska A."/>
            <person name="Traller J.C."/>
            <person name="Smith S.R."/>
            <person name="McClure R."/>
            <person name="Beliaev A."/>
            <person name="Bohutskyi P."/>
            <person name="Hill E.A."/>
            <person name="Rabines A."/>
            <person name="Zheng H."/>
            <person name="Allen L.Z."/>
            <person name="Kuo A."/>
            <person name="Grigoriev I.V."/>
            <person name="Allen A.E."/>
            <person name="Hazlebeck D."/>
            <person name="Allen E.E."/>
        </authorList>
    </citation>
    <scope>NUCLEOTIDE SEQUENCE</scope>
    <source>
        <strain evidence="5">Hildebrandi</strain>
    </source>
</reference>
<evidence type="ECO:0000256" key="1">
    <source>
        <dbReference type="ARBA" id="ARBA00022801"/>
    </source>
</evidence>
<proteinExistence type="predicted"/>
<feature type="domain" description="Sialate O-acetylesterase" evidence="4">
    <location>
        <begin position="88"/>
        <end position="312"/>
    </location>
</feature>
<dbReference type="GO" id="GO:0016787">
    <property type="term" value="F:hydrolase activity"/>
    <property type="evidence" value="ECO:0007669"/>
    <property type="project" value="UniProtKB-KW"/>
</dbReference>
<name>A0A9K3KE78_9STRA</name>
<evidence type="ECO:0000313" key="5">
    <source>
        <dbReference type="EMBL" id="KAG7341373.1"/>
    </source>
</evidence>
<keyword evidence="6" id="KW-1185">Reference proteome</keyword>
<keyword evidence="3" id="KW-0472">Membrane</keyword>